<dbReference type="EMBL" id="RQGG01000036">
    <property type="protein sequence ID" value="TGL50399.1"/>
    <property type="molecule type" value="Genomic_DNA"/>
</dbReference>
<comment type="caution">
    <text evidence="1">The sequence shown here is derived from an EMBL/GenBank/DDBJ whole genome shotgun (WGS) entry which is preliminary data.</text>
</comment>
<proteinExistence type="predicted"/>
<evidence type="ECO:0000313" key="1">
    <source>
        <dbReference type="EMBL" id="TGL50399.1"/>
    </source>
</evidence>
<dbReference type="RefSeq" id="WP_135620175.1">
    <property type="nucleotide sequence ID" value="NZ_RQGG01000036.1"/>
</dbReference>
<keyword evidence="2" id="KW-1185">Reference proteome</keyword>
<name>A0A4R9JR09_9LEPT</name>
<dbReference type="Proteomes" id="UP000297609">
    <property type="component" value="Unassembled WGS sequence"/>
</dbReference>
<dbReference type="Pfam" id="PF13146">
    <property type="entry name" value="TRL"/>
    <property type="match status" value="1"/>
</dbReference>
<dbReference type="OrthoDB" id="338689at2"/>
<protein>
    <submittedName>
        <fullName evidence="1">TRL-like family protein</fullName>
    </submittedName>
</protein>
<evidence type="ECO:0000313" key="2">
    <source>
        <dbReference type="Proteomes" id="UP000297609"/>
    </source>
</evidence>
<organism evidence="1 2">
    <name type="scientific">Leptospira kemamanensis</name>
    <dbReference type="NCBI Taxonomy" id="2484942"/>
    <lineage>
        <taxon>Bacteria</taxon>
        <taxon>Pseudomonadati</taxon>
        <taxon>Spirochaetota</taxon>
        <taxon>Spirochaetia</taxon>
        <taxon>Leptospirales</taxon>
        <taxon>Leptospiraceae</taxon>
        <taxon>Leptospira</taxon>
    </lineage>
</organism>
<reference evidence="1" key="1">
    <citation type="journal article" date="2019" name="PLoS Negl. Trop. Dis.">
        <title>Revisiting the worldwide diversity of Leptospira species in the environment.</title>
        <authorList>
            <person name="Vincent A.T."/>
            <person name="Schiettekatte O."/>
            <person name="Bourhy P."/>
            <person name="Veyrier F.J."/>
            <person name="Picardeau M."/>
        </authorList>
    </citation>
    <scope>NUCLEOTIDE SEQUENCE [LARGE SCALE GENOMIC DNA]</scope>
    <source>
        <strain evidence="1">201702454</strain>
    </source>
</reference>
<dbReference type="AlphaFoldDB" id="A0A4R9JR09"/>
<dbReference type="InterPro" id="IPR025113">
    <property type="entry name" value="TRL-like"/>
</dbReference>
<sequence>MKLLNRIVCMGWVFTLGNCLSIQIGNPSMTLLQNKGQSGWYTPGKIPVPGDTFVESCTTNYFGLVSLGNASYDWISKNSRFKEIHSVDHFYKNQYFIFQELCLRVTGK</sequence>
<accession>A0A4R9JR09</accession>
<gene>
    <name evidence="1" type="ORF">EHQ59_13515</name>
</gene>